<dbReference type="Proteomes" id="UP000309133">
    <property type="component" value="Unassembled WGS sequence"/>
</dbReference>
<dbReference type="GO" id="GO:0030267">
    <property type="term" value="F:glyoxylate reductase (NADPH) activity"/>
    <property type="evidence" value="ECO:0007669"/>
    <property type="project" value="TreeGrafter"/>
</dbReference>
<proteinExistence type="predicted"/>
<keyword evidence="2" id="KW-0520">NAD</keyword>
<evidence type="ECO:0000256" key="3">
    <source>
        <dbReference type="SAM" id="MobiDB-lite"/>
    </source>
</evidence>
<dbReference type="OrthoDB" id="4324715at2"/>
<organism evidence="5 6">
    <name type="scientific">Naasia lichenicola</name>
    <dbReference type="NCBI Taxonomy" id="2565933"/>
    <lineage>
        <taxon>Bacteria</taxon>
        <taxon>Bacillati</taxon>
        <taxon>Actinomycetota</taxon>
        <taxon>Actinomycetes</taxon>
        <taxon>Micrococcales</taxon>
        <taxon>Microbacteriaceae</taxon>
        <taxon>Naasia</taxon>
    </lineage>
</organism>
<evidence type="ECO:0000259" key="4">
    <source>
        <dbReference type="Pfam" id="PF02826"/>
    </source>
</evidence>
<accession>A0A4S4FF00</accession>
<dbReference type="Pfam" id="PF02826">
    <property type="entry name" value="2-Hacid_dh_C"/>
    <property type="match status" value="1"/>
</dbReference>
<dbReference type="RefSeq" id="WP_136429452.1">
    <property type="nucleotide sequence ID" value="NZ_SSSM01000007.1"/>
</dbReference>
<dbReference type="SUPFAM" id="SSF51735">
    <property type="entry name" value="NAD(P)-binding Rossmann-fold domains"/>
    <property type="match status" value="1"/>
</dbReference>
<dbReference type="GO" id="GO:0051287">
    <property type="term" value="F:NAD binding"/>
    <property type="evidence" value="ECO:0007669"/>
    <property type="project" value="InterPro"/>
</dbReference>
<dbReference type="InterPro" id="IPR050223">
    <property type="entry name" value="D-isomer_2-hydroxyacid_DH"/>
</dbReference>
<dbReference type="InterPro" id="IPR029753">
    <property type="entry name" value="D-isomer_DH_CS"/>
</dbReference>
<sequence length="334" mass="35527">MTRSDRFAHQAVTGEAKTLPDEQRPAVGPIALLPAAKAESRFVDAVSDAGGEIGELGSDTRAVVWLANDHPEALVEVLEQHPQIQWVQLPWAGVDAFADALSSHDRADLLWTSAKGAYAQPVAEHALALALAGLRSLSLRARATSWGEKIGESLYGASVTIVGAGGIAIELIRLLQPFSAEVTIVRRSAGEVSGAFRTVTSDRLDDVLPETDVLILAAASTGETRHLIDARRLSLLKPSAVLVNIARGPLVDTDALLDALQDERLLAAGLDVTDPEPLPEGHPLWTEPRALITPHSADTPEMIAPLLAERVRANVEAFVSTGRFIGIVDPKSGY</sequence>
<dbReference type="InterPro" id="IPR036291">
    <property type="entry name" value="NAD(P)-bd_dom_sf"/>
</dbReference>
<dbReference type="PANTHER" id="PTHR10996:SF178">
    <property type="entry name" value="2-HYDROXYACID DEHYDROGENASE YGL185C-RELATED"/>
    <property type="match status" value="1"/>
</dbReference>
<dbReference type="PROSITE" id="PS00671">
    <property type="entry name" value="D_2_HYDROXYACID_DH_3"/>
    <property type="match status" value="1"/>
</dbReference>
<feature type="domain" description="D-isomer specific 2-hydroxyacid dehydrogenase NAD-binding" evidence="4">
    <location>
        <begin position="133"/>
        <end position="297"/>
    </location>
</feature>
<dbReference type="CDD" id="cd12159">
    <property type="entry name" value="2-Hacid_dh_2"/>
    <property type="match status" value="1"/>
</dbReference>
<keyword evidence="1" id="KW-0560">Oxidoreductase</keyword>
<evidence type="ECO:0000313" key="6">
    <source>
        <dbReference type="Proteomes" id="UP000309133"/>
    </source>
</evidence>
<feature type="region of interest" description="Disordered" evidence="3">
    <location>
        <begin position="1"/>
        <end position="23"/>
    </location>
</feature>
<dbReference type="Gene3D" id="3.40.50.720">
    <property type="entry name" value="NAD(P)-binding Rossmann-like Domain"/>
    <property type="match status" value="2"/>
</dbReference>
<dbReference type="InterPro" id="IPR006140">
    <property type="entry name" value="D-isomer_DH_NAD-bd"/>
</dbReference>
<keyword evidence="6" id="KW-1185">Reference proteome</keyword>
<name>A0A4S4FF00_9MICO</name>
<dbReference type="AlphaFoldDB" id="A0A4S4FF00"/>
<dbReference type="EMBL" id="SSSM01000007">
    <property type="protein sequence ID" value="THG28144.1"/>
    <property type="molecule type" value="Genomic_DNA"/>
</dbReference>
<evidence type="ECO:0000256" key="2">
    <source>
        <dbReference type="ARBA" id="ARBA00023027"/>
    </source>
</evidence>
<evidence type="ECO:0000313" key="5">
    <source>
        <dbReference type="EMBL" id="THG28144.1"/>
    </source>
</evidence>
<reference evidence="5 6" key="1">
    <citation type="submission" date="2019-04" db="EMBL/GenBank/DDBJ databases">
        <authorList>
            <person name="Jiang L."/>
        </authorList>
    </citation>
    <scope>NUCLEOTIDE SEQUENCE [LARGE SCALE GENOMIC DNA]</scope>
    <source>
        <strain evidence="5 6">YIM 131853</strain>
    </source>
</reference>
<dbReference type="PANTHER" id="PTHR10996">
    <property type="entry name" value="2-HYDROXYACID DEHYDROGENASE-RELATED"/>
    <property type="match status" value="1"/>
</dbReference>
<dbReference type="GO" id="GO:0016618">
    <property type="term" value="F:hydroxypyruvate reductase [NAD(P)H] activity"/>
    <property type="evidence" value="ECO:0007669"/>
    <property type="project" value="TreeGrafter"/>
</dbReference>
<dbReference type="GO" id="GO:0005829">
    <property type="term" value="C:cytosol"/>
    <property type="evidence" value="ECO:0007669"/>
    <property type="project" value="TreeGrafter"/>
</dbReference>
<protein>
    <submittedName>
        <fullName evidence="5">Hydroxyacid dehydrogenase</fullName>
    </submittedName>
</protein>
<evidence type="ECO:0000256" key="1">
    <source>
        <dbReference type="ARBA" id="ARBA00023002"/>
    </source>
</evidence>
<gene>
    <name evidence="5" type="ORF">E6C64_18700</name>
</gene>
<comment type="caution">
    <text evidence="5">The sequence shown here is derived from an EMBL/GenBank/DDBJ whole genome shotgun (WGS) entry which is preliminary data.</text>
</comment>